<dbReference type="OrthoDB" id="1489706at2"/>
<dbReference type="InterPro" id="IPR011659">
    <property type="entry name" value="WD40"/>
</dbReference>
<dbReference type="InterPro" id="IPR036737">
    <property type="entry name" value="OmpA-like_sf"/>
</dbReference>
<keyword evidence="6" id="KW-1185">Reference proteome</keyword>
<dbReference type="Gene3D" id="3.30.1330.60">
    <property type="entry name" value="OmpA-like domain"/>
    <property type="match status" value="1"/>
</dbReference>
<evidence type="ECO:0000313" key="5">
    <source>
        <dbReference type="EMBL" id="SEQ84621.1"/>
    </source>
</evidence>
<accession>A0A1H9JC86</accession>
<dbReference type="Gene3D" id="2.120.10.30">
    <property type="entry name" value="TolB, C-terminal domain"/>
    <property type="match status" value="1"/>
</dbReference>
<feature type="region of interest" description="Disordered" evidence="2">
    <location>
        <begin position="402"/>
        <end position="422"/>
    </location>
</feature>
<feature type="region of interest" description="Disordered" evidence="2">
    <location>
        <begin position="435"/>
        <end position="468"/>
    </location>
</feature>
<evidence type="ECO:0000256" key="2">
    <source>
        <dbReference type="SAM" id="MobiDB-lite"/>
    </source>
</evidence>
<dbReference type="SUPFAM" id="SSF103088">
    <property type="entry name" value="OmpA-like"/>
    <property type="match status" value="1"/>
</dbReference>
<evidence type="ECO:0000313" key="6">
    <source>
        <dbReference type="Proteomes" id="UP000199021"/>
    </source>
</evidence>
<name>A0A1H9JC86_9BACT</name>
<dbReference type="Pfam" id="PF00691">
    <property type="entry name" value="OmpA"/>
    <property type="match status" value="1"/>
</dbReference>
<organism evidence="5 6">
    <name type="scientific">Neolewinella agarilytica</name>
    <dbReference type="NCBI Taxonomy" id="478744"/>
    <lineage>
        <taxon>Bacteria</taxon>
        <taxon>Pseudomonadati</taxon>
        <taxon>Bacteroidota</taxon>
        <taxon>Saprospiria</taxon>
        <taxon>Saprospirales</taxon>
        <taxon>Lewinellaceae</taxon>
        <taxon>Neolewinella</taxon>
    </lineage>
</organism>
<dbReference type="InterPro" id="IPR011042">
    <property type="entry name" value="6-blade_b-propeller_TolB-like"/>
</dbReference>
<dbReference type="RefSeq" id="WP_090169995.1">
    <property type="nucleotide sequence ID" value="NZ_FOFB01000017.1"/>
</dbReference>
<keyword evidence="1" id="KW-0175">Coiled coil</keyword>
<evidence type="ECO:0000256" key="1">
    <source>
        <dbReference type="SAM" id="Coils"/>
    </source>
</evidence>
<dbReference type="AlphaFoldDB" id="A0A1H9JC86"/>
<feature type="chain" id="PRO_5011755245" evidence="3">
    <location>
        <begin position="26"/>
        <end position="734"/>
    </location>
</feature>
<dbReference type="Pfam" id="PF07676">
    <property type="entry name" value="PD40"/>
    <property type="match status" value="2"/>
</dbReference>
<dbReference type="STRING" id="478744.SAMN05444359_1178"/>
<feature type="compositionally biased region" description="Basic and acidic residues" evidence="2">
    <location>
        <begin position="435"/>
        <end position="461"/>
    </location>
</feature>
<dbReference type="InParanoid" id="A0A1H9JC86"/>
<protein>
    <submittedName>
        <fullName evidence="5">WD40-like Beta Propeller Repeat</fullName>
    </submittedName>
</protein>
<sequence>MPTIPNYRKLLFLAILCIITVGLSAQSPLDNGNQPREKDPVLRPDGTELFFTRPDFVSNKGTDNAADIWVRPRYADGSWGRVLNPGSPINSFAHDRALAFSPDGNRLAVLRTGASNFVDLLEVSGRNWRILESWPLPQEAALRLDLTFDPNALRLIYSAYATGKLDLFVRDALPNGKWGEAKELRLLNSPDNETSPALASDGRTLYFRREAQWYRQDDLHLGATPVSIPAEIQQFSQLPSGTDPAAEAIVVAQQTGKKEQLLSMSLPVEARLQPSALFRGHLPSPPLPGEATALVALEDGWELRIRPDALQRYALYLRDGEKLVADGSLPSITNTQGGSLAATTDSPVTEVSLERKELEVGIARRQRELQRLDEERRRYEQSLVQPDDELLELRDQYNRVQRPVGDTLPPATSAKGGSTRDRYAEELAELERMKAKFRRQQDEKIRNRNRGSDHRWEEPTRRTTTPVVPTTATRPVSIGEAYTPAPEVDPRQQRAQAYEDSLRLNSTVRSGLYSNQQPRAYEREAWENEVQRGLPRTTPLTPEEVSKLDADYQRKLDEIASLKAELQRLNNAEYKQQQPAASQPQTMNPTWDTKGAPVYTTPAPARQPSTPATYDNRYAPPASQARAPVTYGQPAAGIPAGISFIPNTAYPDGAGYGGLDQLARQIQSSATVLEIRIHTPLEMDRRAAQLLSEERATTIRNYLTEQGVSPRNYKVLGFGNNLTGNGGERVEILR</sequence>
<feature type="coiled-coil region" evidence="1">
    <location>
        <begin position="545"/>
        <end position="572"/>
    </location>
</feature>
<reference evidence="6" key="1">
    <citation type="submission" date="2016-10" db="EMBL/GenBank/DDBJ databases">
        <authorList>
            <person name="Varghese N."/>
            <person name="Submissions S."/>
        </authorList>
    </citation>
    <scope>NUCLEOTIDE SEQUENCE [LARGE SCALE GENOMIC DNA]</scope>
    <source>
        <strain evidence="6">DSM 24740</strain>
    </source>
</reference>
<dbReference type="Proteomes" id="UP000199021">
    <property type="component" value="Unassembled WGS sequence"/>
</dbReference>
<dbReference type="InterPro" id="IPR006665">
    <property type="entry name" value="OmpA-like"/>
</dbReference>
<keyword evidence="3" id="KW-0732">Signal</keyword>
<gene>
    <name evidence="5" type="ORF">SAMN05444359_1178</name>
</gene>
<dbReference type="SUPFAM" id="SSF82171">
    <property type="entry name" value="DPP6 N-terminal domain-like"/>
    <property type="match status" value="1"/>
</dbReference>
<evidence type="ECO:0000259" key="4">
    <source>
        <dbReference type="Pfam" id="PF00691"/>
    </source>
</evidence>
<feature type="signal peptide" evidence="3">
    <location>
        <begin position="1"/>
        <end position="25"/>
    </location>
</feature>
<dbReference type="EMBL" id="FOFB01000017">
    <property type="protein sequence ID" value="SEQ84621.1"/>
    <property type="molecule type" value="Genomic_DNA"/>
</dbReference>
<feature type="domain" description="OmpA-like" evidence="4">
    <location>
        <begin position="656"/>
        <end position="721"/>
    </location>
</feature>
<evidence type="ECO:0000256" key="3">
    <source>
        <dbReference type="SAM" id="SignalP"/>
    </source>
</evidence>
<proteinExistence type="predicted"/>
<feature type="coiled-coil region" evidence="1">
    <location>
        <begin position="355"/>
        <end position="382"/>
    </location>
</feature>